<dbReference type="InterPro" id="IPR050626">
    <property type="entry name" value="Peptidase_M16"/>
</dbReference>
<dbReference type="Pfam" id="PF00675">
    <property type="entry name" value="Peptidase_M16"/>
    <property type="match status" value="1"/>
</dbReference>
<dbReference type="EMBL" id="CP118709">
    <property type="protein sequence ID" value="WGK82556.1"/>
    <property type="molecule type" value="Genomic_DNA"/>
</dbReference>
<dbReference type="Gene3D" id="3.30.830.10">
    <property type="entry name" value="Metalloenzyme, LuxS/M16 peptidase-like"/>
    <property type="match status" value="4"/>
</dbReference>
<keyword evidence="3" id="KW-0645">Protease</keyword>
<dbReference type="RefSeq" id="WP_301065910.1">
    <property type="nucleotide sequence ID" value="NZ_CP118709.1"/>
</dbReference>
<comment type="similarity">
    <text evidence="2 8">Belongs to the peptidase M16 family.</text>
</comment>
<dbReference type="PANTHER" id="PTHR43690">
    <property type="entry name" value="NARDILYSIN"/>
    <property type="match status" value="1"/>
</dbReference>
<dbReference type="SUPFAM" id="SSF63411">
    <property type="entry name" value="LuxS/MPP-like metallohydrolase"/>
    <property type="match status" value="3"/>
</dbReference>
<keyword evidence="4" id="KW-0479">Metal-binding</keyword>
<dbReference type="InterPro" id="IPR011249">
    <property type="entry name" value="Metalloenz_LuxS/M16"/>
</dbReference>
<proteinExistence type="inferred from homology"/>
<dbReference type="PROSITE" id="PS51257">
    <property type="entry name" value="PROKAR_LIPOPROTEIN"/>
    <property type="match status" value="1"/>
</dbReference>
<keyword evidence="5" id="KW-0378">Hydrolase</keyword>
<feature type="domain" description="Peptidase M16 C-terminal" evidence="11">
    <location>
        <begin position="201"/>
        <end position="376"/>
    </location>
</feature>
<dbReference type="GO" id="GO:0006508">
    <property type="term" value="P:proteolysis"/>
    <property type="evidence" value="ECO:0007669"/>
    <property type="project" value="UniProtKB-KW"/>
</dbReference>
<dbReference type="GO" id="GO:0004222">
    <property type="term" value="F:metalloendopeptidase activity"/>
    <property type="evidence" value="ECO:0007669"/>
    <property type="project" value="InterPro"/>
</dbReference>
<keyword evidence="7" id="KW-0482">Metalloprotease</keyword>
<organism evidence="12 13">
    <name type="scientific">Vibrio aestuarianus</name>
    <dbReference type="NCBI Taxonomy" id="28171"/>
    <lineage>
        <taxon>Bacteria</taxon>
        <taxon>Pseudomonadati</taxon>
        <taxon>Pseudomonadota</taxon>
        <taxon>Gammaproteobacteria</taxon>
        <taxon>Vibrionales</taxon>
        <taxon>Vibrionaceae</taxon>
        <taxon>Vibrio</taxon>
    </lineage>
</organism>
<feature type="domain" description="Peptidase M16 N-terminal" evidence="10">
    <location>
        <begin position="48"/>
        <end position="164"/>
    </location>
</feature>
<feature type="signal peptide" evidence="9">
    <location>
        <begin position="1"/>
        <end position="21"/>
    </location>
</feature>
<evidence type="ECO:0000313" key="13">
    <source>
        <dbReference type="Proteomes" id="UP001239257"/>
    </source>
</evidence>
<name>A0AAX3U5K8_9VIBR</name>
<dbReference type="PANTHER" id="PTHR43690:SF17">
    <property type="entry name" value="PROTEIN YHJJ"/>
    <property type="match status" value="1"/>
</dbReference>
<dbReference type="PROSITE" id="PS00143">
    <property type="entry name" value="INSULINASE"/>
    <property type="match status" value="1"/>
</dbReference>
<evidence type="ECO:0000313" key="12">
    <source>
        <dbReference type="EMBL" id="WGK82556.1"/>
    </source>
</evidence>
<keyword evidence="6" id="KW-0862">Zinc</keyword>
<reference evidence="12" key="1">
    <citation type="submission" date="2022-02" db="EMBL/GenBank/DDBJ databases">
        <title>Emergence and expansion in Europe of a Vibrio aestuarianus clonal complex pathogenic for oysters.</title>
        <authorList>
            <person name="Mesnil A."/>
            <person name="Travers M.-A."/>
        </authorList>
    </citation>
    <scope>NUCLEOTIDE SEQUENCE</scope>
    <source>
        <strain evidence="12">U29</strain>
    </source>
</reference>
<feature type="domain" description="Peptidase M16 C-terminal" evidence="11">
    <location>
        <begin position="674"/>
        <end position="852"/>
    </location>
</feature>
<evidence type="ECO:0000256" key="9">
    <source>
        <dbReference type="SAM" id="SignalP"/>
    </source>
</evidence>
<evidence type="ECO:0000256" key="5">
    <source>
        <dbReference type="ARBA" id="ARBA00022801"/>
    </source>
</evidence>
<evidence type="ECO:0000256" key="6">
    <source>
        <dbReference type="ARBA" id="ARBA00022833"/>
    </source>
</evidence>
<accession>A0AAX3U5K8</accession>
<evidence type="ECO:0000256" key="3">
    <source>
        <dbReference type="ARBA" id="ARBA00022670"/>
    </source>
</evidence>
<evidence type="ECO:0000256" key="4">
    <source>
        <dbReference type="ARBA" id="ARBA00022723"/>
    </source>
</evidence>
<sequence>MTTIKLLACFLLGAMLLGCQTTLIDQSFTADSNWQSITLDNELILHIKEVPGEAVSTRFLVRTGSRDESDDQKGYAHFLEHMAFNGTEAFPKNEVVSLFGEEGVAFGQHLNAFTTHANTVYQVDLPSDDKLTNALTWFREIATSLSLDPEEVSKERGVVLGEMRSRFQANGNTEFEIYRLIAEQLYDVNEDVIGNEDSIQNISEQRLRDFYQTHYTPNRSEIFIAGDIDSTSVINEVNAIFGQWFAPENGTPTKNISPLKRSKITVLSGNDGSFPSTTLLLDLGPNPMVSVADFEDFAAASILSSSISTRLNDRARDLNVPIQNTHVDLIQWFERVVMKVHISYEAQNQQKIMQFLGKELATLRDHGLSSLELDAQASAFLKLESTFADNYTARNYAEDHVFFRMIGRQTLSPETYKSLSEELVNRADKTWFNKRLTSLLESDDVQTVVTIDRHNFFTEARQEQLAFVSDMEKTFKQSGKALILPEVLSDFPQPSTSGEIVFIEVLDPSTTKWQLSNEVTVYLRNMPDASDEIHVYAGSRGGLAALSPSLRPAGDLIVGAYTESGLGGFSSNDYNRLMLKENAYLEPIIWEHLHGFHGESTKESLPLLLASIYQGFQHATLDEEMFTRYKAQFLTGSRQYLESVNGKAFKAVSNAIYDSDSVRHTRPLDDYEKVTSSDVKLAYEQLMKTNRGMVYVIAGDIAVDEFKPLARNYLAAMTFNELSANEFYQVKLNPNDEELTFAFGPAGNNVELFSMFARNAKEKTSKDYFLADIAGRIITSRLTEQVREFGSLDYSPYSFVTWPEGADTQQLLVVMSSSLIKRKEARIALNEIVESIGNGATEEEFKSTTKQLSHALQDGLSQPQEQARMMFNYVLANADPLAVVNPDSVIDSLTQEDINQYLKAFMSKTATRIDVTNLPSGN</sequence>
<evidence type="ECO:0000256" key="7">
    <source>
        <dbReference type="ARBA" id="ARBA00023049"/>
    </source>
</evidence>
<dbReference type="GO" id="GO:0046872">
    <property type="term" value="F:metal ion binding"/>
    <property type="evidence" value="ECO:0007669"/>
    <property type="project" value="UniProtKB-KW"/>
</dbReference>
<dbReference type="Proteomes" id="UP001239257">
    <property type="component" value="Chromosome 1"/>
</dbReference>
<dbReference type="Pfam" id="PF05193">
    <property type="entry name" value="Peptidase_M16_C"/>
    <property type="match status" value="2"/>
</dbReference>
<protein>
    <submittedName>
        <fullName evidence="12">Insulinase family protein</fullName>
    </submittedName>
</protein>
<gene>
    <name evidence="12" type="ORF">PYE51_04715</name>
</gene>
<evidence type="ECO:0000256" key="8">
    <source>
        <dbReference type="RuleBase" id="RU004447"/>
    </source>
</evidence>
<feature type="chain" id="PRO_5043904014" evidence="9">
    <location>
        <begin position="22"/>
        <end position="922"/>
    </location>
</feature>
<evidence type="ECO:0000256" key="1">
    <source>
        <dbReference type="ARBA" id="ARBA00001947"/>
    </source>
</evidence>
<comment type="cofactor">
    <cofactor evidence="1">
        <name>Zn(2+)</name>
        <dbReference type="ChEBI" id="CHEBI:29105"/>
    </cofactor>
</comment>
<dbReference type="InterPro" id="IPR001431">
    <property type="entry name" value="Pept_M16_Zn_BS"/>
</dbReference>
<dbReference type="InterPro" id="IPR007863">
    <property type="entry name" value="Peptidase_M16_C"/>
</dbReference>
<keyword evidence="9" id="KW-0732">Signal</keyword>
<evidence type="ECO:0000259" key="10">
    <source>
        <dbReference type="Pfam" id="PF00675"/>
    </source>
</evidence>
<evidence type="ECO:0000259" key="11">
    <source>
        <dbReference type="Pfam" id="PF05193"/>
    </source>
</evidence>
<dbReference type="InterPro" id="IPR011765">
    <property type="entry name" value="Pept_M16_N"/>
</dbReference>
<evidence type="ECO:0000256" key="2">
    <source>
        <dbReference type="ARBA" id="ARBA00007261"/>
    </source>
</evidence>
<dbReference type="AlphaFoldDB" id="A0AAX3U5K8"/>